<feature type="compositionally biased region" description="Polar residues" evidence="1">
    <location>
        <begin position="68"/>
        <end position="79"/>
    </location>
</feature>
<accession>A0A9P1I9E5</accession>
<feature type="region of interest" description="Disordered" evidence="1">
    <location>
        <begin position="53"/>
        <end position="79"/>
    </location>
</feature>
<evidence type="ECO:0000313" key="2">
    <source>
        <dbReference type="EMBL" id="CAI5440701.1"/>
    </source>
</evidence>
<evidence type="ECO:0000256" key="1">
    <source>
        <dbReference type="SAM" id="MobiDB-lite"/>
    </source>
</evidence>
<evidence type="ECO:0000313" key="3">
    <source>
        <dbReference type="Proteomes" id="UP001152747"/>
    </source>
</evidence>
<organism evidence="2 3">
    <name type="scientific">Caenorhabditis angaria</name>
    <dbReference type="NCBI Taxonomy" id="860376"/>
    <lineage>
        <taxon>Eukaryota</taxon>
        <taxon>Metazoa</taxon>
        <taxon>Ecdysozoa</taxon>
        <taxon>Nematoda</taxon>
        <taxon>Chromadorea</taxon>
        <taxon>Rhabditida</taxon>
        <taxon>Rhabditina</taxon>
        <taxon>Rhabditomorpha</taxon>
        <taxon>Rhabditoidea</taxon>
        <taxon>Rhabditidae</taxon>
        <taxon>Peloderinae</taxon>
        <taxon>Caenorhabditis</taxon>
    </lineage>
</organism>
<protein>
    <submittedName>
        <fullName evidence="2">Uncharacterized protein</fullName>
    </submittedName>
</protein>
<dbReference type="AlphaFoldDB" id="A0A9P1I9E5"/>
<name>A0A9P1I9E5_9PELO</name>
<keyword evidence="3" id="KW-1185">Reference proteome</keyword>
<feature type="region of interest" description="Disordered" evidence="1">
    <location>
        <begin position="287"/>
        <end position="312"/>
    </location>
</feature>
<comment type="caution">
    <text evidence="2">The sequence shown here is derived from an EMBL/GenBank/DDBJ whole genome shotgun (WGS) entry which is preliminary data.</text>
</comment>
<proteinExistence type="predicted"/>
<sequence>MESDTSIPVQLRTLCNILETPNGHQFLSFLGNLDGKRINEMCSRYLNELNDNQNNKNNHNNSPILEITTPTANNNTRKRSASTNIDDVLDVEAVVDSMIETLIENEKRQLLERQKQLVGQINDSGMKSSSGFREKALVEEKIMVKKRLRTLEEAEGVQVCLDVINLEATAKSKPPPPQTPKILAAPSAANLFTPDKLTQEKTMFAAPNITTPMLEDSLMERIDLMGGPAKNLQTLAVYDNFQSTSDVGFDESFLETFLEPPGGISIQRAEIQIPTSSSAYDVATQFNSSSRDVGRSSPTPSTSSTSSSSSDANSLYGNASFFVPVDQYLDSDPHVKIGTRVQKDQFNCCRCTKICRTRAKLLVHSTMEHRVGIVNQCFACGKCYTTETTFRKHKCAALQNIGN</sequence>
<feature type="compositionally biased region" description="Low complexity" evidence="1">
    <location>
        <begin position="296"/>
        <end position="310"/>
    </location>
</feature>
<gene>
    <name evidence="2" type="ORF">CAMP_LOCUS3338</name>
</gene>
<dbReference type="Proteomes" id="UP001152747">
    <property type="component" value="Unassembled WGS sequence"/>
</dbReference>
<dbReference type="EMBL" id="CANHGI010000002">
    <property type="protein sequence ID" value="CAI5440701.1"/>
    <property type="molecule type" value="Genomic_DNA"/>
</dbReference>
<reference evidence="2" key="1">
    <citation type="submission" date="2022-11" db="EMBL/GenBank/DDBJ databases">
        <authorList>
            <person name="Kikuchi T."/>
        </authorList>
    </citation>
    <scope>NUCLEOTIDE SEQUENCE</scope>
    <source>
        <strain evidence="2">PS1010</strain>
    </source>
</reference>